<name>A0A9W8BP09_9FUNG</name>
<dbReference type="EMBL" id="JANBQF010000030">
    <property type="protein sequence ID" value="KAJ2007314.1"/>
    <property type="molecule type" value="Genomic_DNA"/>
</dbReference>
<proteinExistence type="predicted"/>
<organism evidence="1 2">
    <name type="scientific">Coemansia thaxteri</name>
    <dbReference type="NCBI Taxonomy" id="2663907"/>
    <lineage>
        <taxon>Eukaryota</taxon>
        <taxon>Fungi</taxon>
        <taxon>Fungi incertae sedis</taxon>
        <taxon>Zoopagomycota</taxon>
        <taxon>Kickxellomycotina</taxon>
        <taxon>Kickxellomycetes</taxon>
        <taxon>Kickxellales</taxon>
        <taxon>Kickxellaceae</taxon>
        <taxon>Coemansia</taxon>
    </lineage>
</organism>
<gene>
    <name evidence="1" type="ORF">H4R26_000845</name>
</gene>
<evidence type="ECO:0000313" key="2">
    <source>
        <dbReference type="Proteomes" id="UP001150907"/>
    </source>
</evidence>
<reference evidence="1" key="1">
    <citation type="submission" date="2022-07" db="EMBL/GenBank/DDBJ databases">
        <title>Phylogenomic reconstructions and comparative analyses of Kickxellomycotina fungi.</title>
        <authorList>
            <person name="Reynolds N.K."/>
            <person name="Stajich J.E."/>
            <person name="Barry K."/>
            <person name="Grigoriev I.V."/>
            <person name="Crous P."/>
            <person name="Smith M.E."/>
        </authorList>
    </citation>
    <scope>NUCLEOTIDE SEQUENCE</scope>
    <source>
        <strain evidence="1">IMI 214461</strain>
    </source>
</reference>
<dbReference type="AlphaFoldDB" id="A0A9W8BP09"/>
<keyword evidence="2" id="KW-1185">Reference proteome</keyword>
<accession>A0A9W8BP09</accession>
<comment type="caution">
    <text evidence="1">The sequence shown here is derived from an EMBL/GenBank/DDBJ whole genome shotgun (WGS) entry which is preliminary data.</text>
</comment>
<protein>
    <submittedName>
        <fullName evidence="1">Uncharacterized protein</fullName>
    </submittedName>
</protein>
<sequence length="95" mass="10614">MLNMLTIAVRRRSFSLVSSQGSAAASVAARRAFASMDHAAKRPESAYEPIITYKQSYLRDLLKADDANAPWHQTPVEMVSREVSQAMHSPHKAWN</sequence>
<evidence type="ECO:0000313" key="1">
    <source>
        <dbReference type="EMBL" id="KAJ2007314.1"/>
    </source>
</evidence>
<dbReference type="Proteomes" id="UP001150907">
    <property type="component" value="Unassembled WGS sequence"/>
</dbReference>
<dbReference type="OrthoDB" id="5545225at2759"/>